<gene>
    <name evidence="2" type="ORF">HS961_03045</name>
</gene>
<organism evidence="2 3">
    <name type="scientific">Comamonas piscis</name>
    <dbReference type="NCBI Taxonomy" id="1562974"/>
    <lineage>
        <taxon>Bacteria</taxon>
        <taxon>Pseudomonadati</taxon>
        <taxon>Pseudomonadota</taxon>
        <taxon>Betaproteobacteria</taxon>
        <taxon>Burkholderiales</taxon>
        <taxon>Comamonadaceae</taxon>
        <taxon>Comamonas</taxon>
    </lineage>
</organism>
<name>A0A7G5ED15_9BURK</name>
<evidence type="ECO:0000313" key="3">
    <source>
        <dbReference type="Proteomes" id="UP000515240"/>
    </source>
</evidence>
<dbReference type="EMBL" id="CP058554">
    <property type="protein sequence ID" value="QMV71890.1"/>
    <property type="molecule type" value="Genomic_DNA"/>
</dbReference>
<accession>A0A7G5ED15</accession>
<evidence type="ECO:0000256" key="1">
    <source>
        <dbReference type="SAM" id="MobiDB-lite"/>
    </source>
</evidence>
<feature type="compositionally biased region" description="Acidic residues" evidence="1">
    <location>
        <begin position="98"/>
        <end position="110"/>
    </location>
</feature>
<proteinExistence type="predicted"/>
<evidence type="ECO:0000313" key="2">
    <source>
        <dbReference type="EMBL" id="QMV71890.1"/>
    </source>
</evidence>
<dbReference type="AlphaFoldDB" id="A0A7G5ED15"/>
<dbReference type="Proteomes" id="UP000515240">
    <property type="component" value="Chromosome"/>
</dbReference>
<feature type="region of interest" description="Disordered" evidence="1">
    <location>
        <begin position="90"/>
        <end position="110"/>
    </location>
</feature>
<keyword evidence="3" id="KW-1185">Reference proteome</keyword>
<protein>
    <recommendedName>
        <fullName evidence="4">DUF2185 domain-containing protein</fullName>
    </recommendedName>
</protein>
<dbReference type="KEGG" id="cpis:HS961_03045"/>
<dbReference type="RefSeq" id="WP_182326319.1">
    <property type="nucleotide sequence ID" value="NZ_CP058554.1"/>
</dbReference>
<sequence length="110" mass="12344">MHSHQFAHWPFADAHNTASFSTTKVVREHLPVLMVSHDADGAWQFLDATTDEPGEALLVCMGCIYERDQSLEQIADLPLGWSAWRQEVGGTWERAENPPEDDDEDDGHAV</sequence>
<evidence type="ECO:0008006" key="4">
    <source>
        <dbReference type="Google" id="ProtNLM"/>
    </source>
</evidence>
<reference evidence="2 3" key="1">
    <citation type="journal article" date="2020" name="G3 (Bethesda)">
        <title>CeMbio - The Caenorhabditis elegans Microbiome Resource.</title>
        <authorList>
            <person name="Dirksen P."/>
            <person name="Assie A."/>
            <person name="Zimmermann J."/>
            <person name="Zhang F."/>
            <person name="Tietje A.M."/>
            <person name="Marsh S.A."/>
            <person name="Felix M.A."/>
            <person name="Shapira M."/>
            <person name="Kaleta C."/>
            <person name="Schulenburg H."/>
            <person name="Samuel B."/>
        </authorList>
    </citation>
    <scope>NUCLEOTIDE SEQUENCE [LARGE SCALE GENOMIC DNA]</scope>
    <source>
        <strain evidence="2 3">BIGb0172</strain>
    </source>
</reference>